<evidence type="ECO:0000313" key="7">
    <source>
        <dbReference type="Proteomes" id="UP000321595"/>
    </source>
</evidence>
<dbReference type="GO" id="GO:0016020">
    <property type="term" value="C:membrane"/>
    <property type="evidence" value="ECO:0007669"/>
    <property type="project" value="InterPro"/>
</dbReference>
<reference evidence="6 7" key="1">
    <citation type="submission" date="2019-08" db="EMBL/GenBank/DDBJ databases">
        <authorList>
            <person name="Liang Q."/>
        </authorList>
    </citation>
    <scope>NUCLEOTIDE SEQUENCE [LARGE SCALE GENOMIC DNA]</scope>
    <source>
        <strain evidence="6 7">V1718</strain>
    </source>
</reference>
<keyword evidence="7" id="KW-1185">Reference proteome</keyword>
<comment type="similarity">
    <text evidence="2">Belongs to the membrane fusion protein (MFP) (TC 8.A.1) family.</text>
</comment>
<keyword evidence="5" id="KW-0812">Transmembrane</keyword>
<gene>
    <name evidence="6" type="ORF">FRD01_12335</name>
</gene>
<name>A0A5B8XX53_9DELT</name>
<comment type="subcellular location">
    <subcellularLocation>
        <location evidence="1">Cell envelope</location>
    </subcellularLocation>
</comment>
<dbReference type="Gene3D" id="2.40.30.170">
    <property type="match status" value="1"/>
</dbReference>
<protein>
    <submittedName>
        <fullName evidence="6">Efflux RND transporter periplasmic adaptor subunit</fullName>
    </submittedName>
</protein>
<evidence type="ECO:0000256" key="1">
    <source>
        <dbReference type="ARBA" id="ARBA00004196"/>
    </source>
</evidence>
<dbReference type="GO" id="GO:0030313">
    <property type="term" value="C:cell envelope"/>
    <property type="evidence" value="ECO:0007669"/>
    <property type="project" value="UniProtKB-SubCell"/>
</dbReference>
<dbReference type="AlphaFoldDB" id="A0A5B8XX53"/>
<dbReference type="KEGG" id="bbae:FRD01_12335"/>
<evidence type="ECO:0000256" key="5">
    <source>
        <dbReference type="SAM" id="Phobius"/>
    </source>
</evidence>
<dbReference type="Proteomes" id="UP000321595">
    <property type="component" value="Chromosome"/>
</dbReference>
<dbReference type="PANTHER" id="PTHR32347">
    <property type="entry name" value="EFFLUX SYSTEM COMPONENT YKNX-RELATED"/>
    <property type="match status" value="1"/>
</dbReference>
<dbReference type="Gene3D" id="2.40.50.100">
    <property type="match status" value="2"/>
</dbReference>
<proteinExistence type="inferred from homology"/>
<feature type="transmembrane region" description="Helical" evidence="5">
    <location>
        <begin position="5"/>
        <end position="23"/>
    </location>
</feature>
<dbReference type="InterPro" id="IPR006143">
    <property type="entry name" value="RND_pump_MFP"/>
</dbReference>
<dbReference type="RefSeq" id="WP_146960057.1">
    <property type="nucleotide sequence ID" value="NZ_CP042467.1"/>
</dbReference>
<dbReference type="InterPro" id="IPR050465">
    <property type="entry name" value="UPF0194_transport"/>
</dbReference>
<evidence type="ECO:0000313" key="6">
    <source>
        <dbReference type="EMBL" id="QED28009.1"/>
    </source>
</evidence>
<dbReference type="OrthoDB" id="9801814at2"/>
<keyword evidence="5" id="KW-1133">Transmembrane helix</keyword>
<evidence type="ECO:0000256" key="3">
    <source>
        <dbReference type="ARBA" id="ARBA00023054"/>
    </source>
</evidence>
<organism evidence="6 7">
    <name type="scientific">Microvenator marinus</name>
    <dbReference type="NCBI Taxonomy" id="2600177"/>
    <lineage>
        <taxon>Bacteria</taxon>
        <taxon>Deltaproteobacteria</taxon>
        <taxon>Bradymonadales</taxon>
        <taxon>Microvenatoraceae</taxon>
        <taxon>Microvenator</taxon>
    </lineage>
</organism>
<dbReference type="SUPFAM" id="SSF111369">
    <property type="entry name" value="HlyD-like secretion proteins"/>
    <property type="match status" value="2"/>
</dbReference>
<accession>A0A5B8XX53</accession>
<evidence type="ECO:0000256" key="4">
    <source>
        <dbReference type="SAM" id="Coils"/>
    </source>
</evidence>
<dbReference type="Gene3D" id="2.40.420.20">
    <property type="match status" value="1"/>
</dbReference>
<dbReference type="PANTHER" id="PTHR32347:SF27">
    <property type="entry name" value="RND EFFLUX PUMP MEMBRANE FUSION PROTEIN BARREL-SANDWICH DOMAIN-CONTAINING PROTEIN"/>
    <property type="match status" value="1"/>
</dbReference>
<keyword evidence="3 4" id="KW-0175">Coiled coil</keyword>
<sequence length="403" mass="43118">MKKKAVGAIVTISILGIGAWFWLSERTTEVQVVPVLSKDVVEVYVATGRLNSPTVSNVGTELAGRVATVHVERGARPRAGQALVDLQPMDAKLSVQQAEARLAIAERELARTRTGPTRAQLDDAKAALSSAEATLAQTKSELARSTAMARDGVQTTAAVERAGTDVRRAESQVASAQARIAELREQPRAEDIRVAQARVTEAQANLDQTKAALGKTTITAPFDGLVTNVEADPGENVAPGQTLLTLAKTEGMEIFAEVDEDYFLRIAPGQGATLVFPSLPEERFAAKVIRVGPDVDSERGVVGIYLKPDSVPAHIVPGLTVDIAIELKRLPEARAVPRSAVVFEDSKAYVYVVEDERARRREIKVVAEGEEDLAIQAESLPISVIKNAAPITEGDAVRAKEAK</sequence>
<dbReference type="NCBIfam" id="TIGR01730">
    <property type="entry name" value="RND_mfp"/>
    <property type="match status" value="1"/>
</dbReference>
<evidence type="ECO:0000256" key="2">
    <source>
        <dbReference type="ARBA" id="ARBA00009477"/>
    </source>
</evidence>
<keyword evidence="5" id="KW-0472">Membrane</keyword>
<feature type="coiled-coil region" evidence="4">
    <location>
        <begin position="95"/>
        <end position="212"/>
    </location>
</feature>
<dbReference type="GO" id="GO:0022857">
    <property type="term" value="F:transmembrane transporter activity"/>
    <property type="evidence" value="ECO:0007669"/>
    <property type="project" value="InterPro"/>
</dbReference>
<dbReference type="EMBL" id="CP042467">
    <property type="protein sequence ID" value="QED28009.1"/>
    <property type="molecule type" value="Genomic_DNA"/>
</dbReference>
<dbReference type="Gene3D" id="1.10.287.470">
    <property type="entry name" value="Helix hairpin bin"/>
    <property type="match status" value="2"/>
</dbReference>